<dbReference type="AlphaFoldDB" id="A0A0X8H104"/>
<dbReference type="RefSeq" id="WP_067633500.1">
    <property type="nucleotide sequence ID" value="NZ_CP013213.1"/>
</dbReference>
<protein>
    <submittedName>
        <fullName evidence="1">Uncharacterized protein</fullName>
    </submittedName>
</protein>
<evidence type="ECO:0000313" key="2">
    <source>
        <dbReference type="Proteomes" id="UP000063781"/>
    </source>
</evidence>
<dbReference type="Proteomes" id="UP000063781">
    <property type="component" value="Chromosome"/>
</dbReference>
<gene>
    <name evidence="1" type="ORF">AOC36_08930</name>
</gene>
<reference evidence="1 2" key="1">
    <citation type="submission" date="2015-10" db="EMBL/GenBank/DDBJ databases">
        <title>Erysipelothrix larvae sp. LV19 isolated from the larval gut of the rhinoceros beetle, Trypoxylus dichotomus.</title>
        <authorList>
            <person name="Lim S."/>
            <person name="Kim B.-C."/>
        </authorList>
    </citation>
    <scope>NUCLEOTIDE SEQUENCE [LARGE SCALE GENOMIC DNA]</scope>
    <source>
        <strain evidence="1 2">LV19</strain>
    </source>
</reference>
<evidence type="ECO:0000313" key="1">
    <source>
        <dbReference type="EMBL" id="AMC94107.1"/>
    </source>
</evidence>
<keyword evidence="2" id="KW-1185">Reference proteome</keyword>
<name>A0A0X8H104_9FIRM</name>
<organism evidence="1 2">
    <name type="scientific">Erysipelothrix larvae</name>
    <dbReference type="NCBI Taxonomy" id="1514105"/>
    <lineage>
        <taxon>Bacteria</taxon>
        <taxon>Bacillati</taxon>
        <taxon>Bacillota</taxon>
        <taxon>Erysipelotrichia</taxon>
        <taxon>Erysipelotrichales</taxon>
        <taxon>Erysipelotrichaceae</taxon>
        <taxon>Erysipelothrix</taxon>
    </lineage>
</organism>
<accession>A0A0X8H104</accession>
<proteinExistence type="predicted"/>
<sequence>MIKKRSINQGIIQGVADYFDFINVMRLDTLENNLKRIFASQEINLESISKRSKQAIDCLSGAEKTIDSLIISRRGADKGVHGFIAEFTEEAIRNSRSIYQKISEHCHVLNDNGITDLNLNGENVQMKFNNNIRQGLEHAKNYRSMKLMIPKDKFEICDKIMNGERYLSYDGELSLRKTSAIKQIIQDESKARGQHYTEWLIPSVSKYDDVQKGNIFETLGKEKESIIKQTSIDKAHVEETMLKQKEIAIQNATPSMSEALKSSGVVVLLHGGINFGLFVLAQHQNGKEIWQFDREDWKNGGIQTIKGSVKGGISGLSIYALTNFTKMPSPIAASINSCAFGISNAIIRYRNSEIDEHEFVSLLMLSTLDSTGSAIGATIGKTLIPIPILGALVGSVVMTTALNVGQDMFSTYERDYIIKRQEEINDYVHSLNQEYQAMYEKLIESTRKLGTIQEYAFDFDANIQLQFESSIDLARLSGVLESNIIHDETEVDDYFLI</sequence>
<dbReference type="EMBL" id="CP013213">
    <property type="protein sequence ID" value="AMC94107.1"/>
    <property type="molecule type" value="Genomic_DNA"/>
</dbReference>
<dbReference type="OrthoDB" id="9125539at2"/>
<dbReference type="KEGG" id="erl:AOC36_08930"/>